<evidence type="ECO:0000313" key="5">
    <source>
        <dbReference type="Proteomes" id="UP000015102"/>
    </source>
</evidence>
<reference evidence="5" key="1">
    <citation type="submission" date="2013-02" db="EMBL/GenBank/DDBJ databases">
        <authorList>
            <person name="Hughes D."/>
        </authorList>
    </citation>
    <scope>NUCLEOTIDE SEQUENCE</scope>
    <source>
        <strain>Durham</strain>
        <strain evidence="5">NC isolate 2 -- Noor lab</strain>
    </source>
</reference>
<organism evidence="4 5">
    <name type="scientific">Megaselia scalaris</name>
    <name type="common">Humpbacked fly</name>
    <name type="synonym">Phora scalaris</name>
    <dbReference type="NCBI Taxonomy" id="36166"/>
    <lineage>
        <taxon>Eukaryota</taxon>
        <taxon>Metazoa</taxon>
        <taxon>Ecdysozoa</taxon>
        <taxon>Arthropoda</taxon>
        <taxon>Hexapoda</taxon>
        <taxon>Insecta</taxon>
        <taxon>Pterygota</taxon>
        <taxon>Neoptera</taxon>
        <taxon>Endopterygota</taxon>
        <taxon>Diptera</taxon>
        <taxon>Brachycera</taxon>
        <taxon>Muscomorpha</taxon>
        <taxon>Platypezoidea</taxon>
        <taxon>Phoridae</taxon>
        <taxon>Megaseliini</taxon>
        <taxon>Megaselia</taxon>
    </lineage>
</organism>
<dbReference type="InterPro" id="IPR012677">
    <property type="entry name" value="Nucleotide-bd_a/b_plait_sf"/>
</dbReference>
<dbReference type="EMBL" id="CAQQ02143493">
    <property type="status" value="NOT_ANNOTATED_CDS"/>
    <property type="molecule type" value="Genomic_DNA"/>
</dbReference>
<dbReference type="EnsemblMetazoa" id="MESCA009060-RA">
    <property type="protein sequence ID" value="MESCA009060-PA"/>
    <property type="gene ID" value="MESCA009060"/>
</dbReference>
<dbReference type="InterPro" id="IPR035979">
    <property type="entry name" value="RBD_domain_sf"/>
</dbReference>
<evidence type="ECO:0000259" key="3">
    <source>
        <dbReference type="PROSITE" id="PS50102"/>
    </source>
</evidence>
<feature type="domain" description="RRM" evidence="3">
    <location>
        <begin position="1"/>
        <end position="61"/>
    </location>
</feature>
<evidence type="ECO:0000313" key="4">
    <source>
        <dbReference type="EnsemblMetazoa" id="MESCA009060-PA"/>
    </source>
</evidence>
<dbReference type="GO" id="GO:0003723">
    <property type="term" value="F:RNA binding"/>
    <property type="evidence" value="ECO:0007669"/>
    <property type="project" value="UniProtKB-UniRule"/>
</dbReference>
<name>T1GYX3_MEGSC</name>
<reference evidence="4" key="2">
    <citation type="submission" date="2015-06" db="UniProtKB">
        <authorList>
            <consortium name="EnsemblMetazoa"/>
        </authorList>
    </citation>
    <scope>IDENTIFICATION</scope>
</reference>
<dbReference type="InterPro" id="IPR000504">
    <property type="entry name" value="RRM_dom"/>
</dbReference>
<evidence type="ECO:0000256" key="1">
    <source>
        <dbReference type="ARBA" id="ARBA00022884"/>
    </source>
</evidence>
<protein>
    <recommendedName>
        <fullName evidence="3">RRM domain-containing protein</fullName>
    </recommendedName>
</protein>
<dbReference type="AlphaFoldDB" id="T1GYX3"/>
<dbReference type="Pfam" id="PF00076">
    <property type="entry name" value="RRM_1"/>
    <property type="match status" value="1"/>
</dbReference>
<accession>T1GYX3</accession>
<proteinExistence type="predicted"/>
<dbReference type="Gene3D" id="3.30.70.330">
    <property type="match status" value="1"/>
</dbReference>
<dbReference type="HOGENOM" id="CLU_2870171_0_0_1"/>
<evidence type="ECO:0000256" key="2">
    <source>
        <dbReference type="PROSITE-ProRule" id="PRU00176"/>
    </source>
</evidence>
<dbReference type="PROSITE" id="PS50102">
    <property type="entry name" value="RRM"/>
    <property type="match status" value="1"/>
</dbReference>
<sequence length="64" mass="7184">MNILKNVFSTFGNLIDIYLLPNKNCGYIKYGTVESAQRAIELLNGAEIMDARMKTTDPNRNSTT</sequence>
<keyword evidence="5" id="KW-1185">Reference proteome</keyword>
<dbReference type="Proteomes" id="UP000015102">
    <property type="component" value="Unassembled WGS sequence"/>
</dbReference>
<dbReference type="STRING" id="36166.T1GYX3"/>
<dbReference type="SUPFAM" id="SSF54928">
    <property type="entry name" value="RNA-binding domain, RBD"/>
    <property type="match status" value="1"/>
</dbReference>
<keyword evidence="1 2" id="KW-0694">RNA-binding</keyword>